<dbReference type="Proteomes" id="UP000549617">
    <property type="component" value="Unassembled WGS sequence"/>
</dbReference>
<evidence type="ECO:0000256" key="2">
    <source>
        <dbReference type="ARBA" id="ARBA00005779"/>
    </source>
</evidence>
<evidence type="ECO:0000256" key="4">
    <source>
        <dbReference type="ARBA" id="ARBA00022692"/>
    </source>
</evidence>
<name>A0A7W9AFB9_9SPHN</name>
<evidence type="ECO:0000256" key="5">
    <source>
        <dbReference type="ARBA" id="ARBA00022989"/>
    </source>
</evidence>
<feature type="transmembrane region" description="Helical" evidence="7">
    <location>
        <begin position="56"/>
        <end position="75"/>
    </location>
</feature>
<gene>
    <name evidence="8" type="ORF">FHS49_000616</name>
</gene>
<dbReference type="PANTHER" id="PTHR40043">
    <property type="entry name" value="UPF0719 INNER MEMBRANE PROTEIN YJFL"/>
    <property type="match status" value="1"/>
</dbReference>
<dbReference type="EMBL" id="JACIJC010000001">
    <property type="protein sequence ID" value="MBB5684625.1"/>
    <property type="molecule type" value="Genomic_DNA"/>
</dbReference>
<keyword evidence="3" id="KW-1003">Cell membrane</keyword>
<keyword evidence="9" id="KW-1185">Reference proteome</keyword>
<comment type="similarity">
    <text evidence="2">Belongs to the UPF0719 family.</text>
</comment>
<protein>
    <submittedName>
        <fullName evidence="8">Putative membrane protein</fullName>
    </submittedName>
</protein>
<dbReference type="InterPro" id="IPR007140">
    <property type="entry name" value="DUF350"/>
</dbReference>
<evidence type="ECO:0000256" key="6">
    <source>
        <dbReference type="ARBA" id="ARBA00023136"/>
    </source>
</evidence>
<keyword evidence="4 7" id="KW-0812">Transmembrane</keyword>
<proteinExistence type="inferred from homology"/>
<dbReference type="PANTHER" id="PTHR40043:SF1">
    <property type="entry name" value="UPF0719 INNER MEMBRANE PROTEIN YJFL"/>
    <property type="match status" value="1"/>
</dbReference>
<reference evidence="8 9" key="1">
    <citation type="submission" date="2020-08" db="EMBL/GenBank/DDBJ databases">
        <title>Genomic Encyclopedia of Type Strains, Phase IV (KMG-IV): sequencing the most valuable type-strain genomes for metagenomic binning, comparative biology and taxonomic classification.</title>
        <authorList>
            <person name="Goeker M."/>
        </authorList>
    </citation>
    <scope>NUCLEOTIDE SEQUENCE [LARGE SCALE GENOMIC DNA]</scope>
    <source>
        <strain evidence="8 9">DSM 25079</strain>
    </source>
</reference>
<sequence length="137" mass="14743">MEPVLQSLMSGLPYFLLHLTVSIAVFLVALSIYLWLTPHREMALIRQGNQSAAISLGGAAIGLGIPMAICLQSAINVWDIVIWGAVTLIIQVIAFRVVDLVLHDLPKRIEHDEKSAAMFLAAMKISIALLNAAAVSG</sequence>
<evidence type="ECO:0000256" key="7">
    <source>
        <dbReference type="SAM" id="Phobius"/>
    </source>
</evidence>
<feature type="transmembrane region" description="Helical" evidence="7">
    <location>
        <begin position="81"/>
        <end position="103"/>
    </location>
</feature>
<accession>A0A7W9AFB9</accession>
<evidence type="ECO:0000313" key="8">
    <source>
        <dbReference type="EMBL" id="MBB5684625.1"/>
    </source>
</evidence>
<comment type="caution">
    <text evidence="8">The sequence shown here is derived from an EMBL/GenBank/DDBJ whole genome shotgun (WGS) entry which is preliminary data.</text>
</comment>
<dbReference type="Pfam" id="PF03994">
    <property type="entry name" value="DUF350"/>
    <property type="match status" value="1"/>
</dbReference>
<evidence type="ECO:0000256" key="1">
    <source>
        <dbReference type="ARBA" id="ARBA00004651"/>
    </source>
</evidence>
<feature type="transmembrane region" description="Helical" evidence="7">
    <location>
        <begin position="12"/>
        <end position="36"/>
    </location>
</feature>
<keyword evidence="5 7" id="KW-1133">Transmembrane helix</keyword>
<comment type="subcellular location">
    <subcellularLocation>
        <location evidence="1">Cell membrane</location>
        <topology evidence="1">Multi-pass membrane protein</topology>
    </subcellularLocation>
</comment>
<dbReference type="GO" id="GO:0005886">
    <property type="term" value="C:plasma membrane"/>
    <property type="evidence" value="ECO:0007669"/>
    <property type="project" value="UniProtKB-SubCell"/>
</dbReference>
<dbReference type="AlphaFoldDB" id="A0A7W9AFB9"/>
<evidence type="ECO:0000313" key="9">
    <source>
        <dbReference type="Proteomes" id="UP000549617"/>
    </source>
</evidence>
<organism evidence="8 9">
    <name type="scientific">Sphingobium boeckii</name>
    <dbReference type="NCBI Taxonomy" id="1082345"/>
    <lineage>
        <taxon>Bacteria</taxon>
        <taxon>Pseudomonadati</taxon>
        <taxon>Pseudomonadota</taxon>
        <taxon>Alphaproteobacteria</taxon>
        <taxon>Sphingomonadales</taxon>
        <taxon>Sphingomonadaceae</taxon>
        <taxon>Sphingobium</taxon>
    </lineage>
</organism>
<dbReference type="RefSeq" id="WP_184015100.1">
    <property type="nucleotide sequence ID" value="NZ_JACIJC010000001.1"/>
</dbReference>
<evidence type="ECO:0000256" key="3">
    <source>
        <dbReference type="ARBA" id="ARBA00022475"/>
    </source>
</evidence>
<keyword evidence="6 7" id="KW-0472">Membrane</keyword>
<feature type="transmembrane region" description="Helical" evidence="7">
    <location>
        <begin position="115"/>
        <end position="135"/>
    </location>
</feature>